<dbReference type="SUPFAM" id="SSF47459">
    <property type="entry name" value="HLH, helix-loop-helix DNA-binding domain"/>
    <property type="match status" value="1"/>
</dbReference>
<feature type="region of interest" description="Disordered" evidence="5">
    <location>
        <begin position="1"/>
        <end position="25"/>
    </location>
</feature>
<dbReference type="OMA" id="HICHEAG"/>
<dbReference type="Gene3D" id="4.10.280.10">
    <property type="entry name" value="Helix-loop-helix DNA-binding domain"/>
    <property type="match status" value="1"/>
</dbReference>
<keyword evidence="2" id="KW-0805">Transcription regulation</keyword>
<name>A0A3B6DKC1_WHEAT</name>
<dbReference type="Gramene" id="TraesWEE_scaffold_100085_01G000100.1">
    <property type="protein sequence ID" value="TraesWEE_scaffold_100085_01G000100.1"/>
    <property type="gene ID" value="TraesWEE_scaffold_100085_01G000100"/>
</dbReference>
<dbReference type="GO" id="GO:0003677">
    <property type="term" value="F:DNA binding"/>
    <property type="evidence" value="ECO:0007669"/>
    <property type="project" value="UniProtKB-KW"/>
</dbReference>
<dbReference type="Gramene" id="TraesSTA2D03G01255660.1">
    <property type="protein sequence ID" value="TraesSTA2D03G01255660.1"/>
    <property type="gene ID" value="TraesSTA2D03G01255660"/>
</dbReference>
<dbReference type="SMR" id="A0A3B6DKC1"/>
<dbReference type="Gramene" id="TraesLAC2D03G01218340.1">
    <property type="protein sequence ID" value="TraesLAC2D03G01218340.1"/>
    <property type="gene ID" value="TraesLAC2D03G01218340"/>
</dbReference>
<dbReference type="Pfam" id="PF00010">
    <property type="entry name" value="HLH"/>
    <property type="match status" value="1"/>
</dbReference>
<dbReference type="Gramene" id="TraesCS2D03G1054800.1">
    <property type="protein sequence ID" value="TraesCS2D03G1054800.1.CDS"/>
    <property type="gene ID" value="TraesCS2D03G1054800"/>
</dbReference>
<comment type="similarity">
    <text evidence="1">Belongs to the bHLH protein family.</text>
</comment>
<dbReference type="InterPro" id="IPR045847">
    <property type="entry name" value="AIG1-like"/>
</dbReference>
<sequence length="217" mass="23621">MATDGECSTPGKGATVRSHSEAERKRRQRINAHLATLRTLVPSASRMDKAALLGEVVRHVRELQGRANDATEGVVDVVPGETDEVGVEEDDCLLNRGPTHDVDDDDPRWRRRVRAWVCCADRPGLMSDLARAVRSVGSARPVRAEIATVGGRTRNVLELDHICHEAGPASNRAVALSTLRAALRTVLLNREELLAAAATTTVEGYKRPRLSPVQQLS</sequence>
<dbReference type="EnsemblPlants" id="TraesCS2D02G472000.1">
    <property type="protein sequence ID" value="TraesCS2D02G472000.1"/>
    <property type="gene ID" value="TraesCS2D02G472000"/>
</dbReference>
<dbReference type="GO" id="GO:0046983">
    <property type="term" value="F:protein dimerization activity"/>
    <property type="evidence" value="ECO:0007669"/>
    <property type="project" value="InterPro"/>
</dbReference>
<keyword evidence="8" id="KW-1185">Reference proteome</keyword>
<dbReference type="Gramene" id="TraesNOR2D03G01283200.1">
    <property type="protein sequence ID" value="TraesNOR2D03G01283200.1"/>
    <property type="gene ID" value="TraesNOR2D03G01283200"/>
</dbReference>
<gene>
    <name evidence="7" type="primary">LOC123050106</name>
</gene>
<dbReference type="Gramene" id="TraesCS2D02G472000.1">
    <property type="protein sequence ID" value="TraesCS2D02G472000.1"/>
    <property type="gene ID" value="TraesCS2D02G472000"/>
</dbReference>
<dbReference type="PROSITE" id="PS50888">
    <property type="entry name" value="BHLH"/>
    <property type="match status" value="1"/>
</dbReference>
<dbReference type="RefSeq" id="XP_044328882.1">
    <property type="nucleotide sequence ID" value="XM_044472947.1"/>
</dbReference>
<evidence type="ECO:0000313" key="7">
    <source>
        <dbReference type="EnsemblPlants" id="TraesCS2D02G472000.1"/>
    </source>
</evidence>
<evidence type="ECO:0000259" key="6">
    <source>
        <dbReference type="PROSITE" id="PS50888"/>
    </source>
</evidence>
<dbReference type="SMART" id="SM00353">
    <property type="entry name" value="HLH"/>
    <property type="match status" value="1"/>
</dbReference>
<dbReference type="STRING" id="4565.A0A3B6DKC1"/>
<evidence type="ECO:0000256" key="3">
    <source>
        <dbReference type="ARBA" id="ARBA00023125"/>
    </source>
</evidence>
<accession>A0A3B6DKC1</accession>
<evidence type="ECO:0000313" key="8">
    <source>
        <dbReference type="Proteomes" id="UP000019116"/>
    </source>
</evidence>
<proteinExistence type="inferred from homology"/>
<keyword evidence="4" id="KW-0804">Transcription</keyword>
<evidence type="ECO:0000256" key="5">
    <source>
        <dbReference type="SAM" id="MobiDB-lite"/>
    </source>
</evidence>
<dbReference type="Proteomes" id="UP000019116">
    <property type="component" value="Chromosome 2D"/>
</dbReference>
<dbReference type="InterPro" id="IPR011598">
    <property type="entry name" value="bHLH_dom"/>
</dbReference>
<dbReference type="GeneID" id="123050106"/>
<protein>
    <recommendedName>
        <fullName evidence="6">BHLH domain-containing protein</fullName>
    </recommendedName>
</protein>
<reference evidence="7" key="2">
    <citation type="submission" date="2018-10" db="UniProtKB">
        <authorList>
            <consortium name="EnsemblPlants"/>
        </authorList>
    </citation>
    <scope>IDENTIFICATION</scope>
</reference>
<organism evidence="7">
    <name type="scientific">Triticum aestivum</name>
    <name type="common">Wheat</name>
    <dbReference type="NCBI Taxonomy" id="4565"/>
    <lineage>
        <taxon>Eukaryota</taxon>
        <taxon>Viridiplantae</taxon>
        <taxon>Streptophyta</taxon>
        <taxon>Embryophyta</taxon>
        <taxon>Tracheophyta</taxon>
        <taxon>Spermatophyta</taxon>
        <taxon>Magnoliopsida</taxon>
        <taxon>Liliopsida</taxon>
        <taxon>Poales</taxon>
        <taxon>Poaceae</taxon>
        <taxon>BOP clade</taxon>
        <taxon>Pooideae</taxon>
        <taxon>Triticodae</taxon>
        <taxon>Triticeae</taxon>
        <taxon>Triticinae</taxon>
        <taxon>Triticum</taxon>
    </lineage>
</organism>
<evidence type="ECO:0000256" key="4">
    <source>
        <dbReference type="ARBA" id="ARBA00023163"/>
    </source>
</evidence>
<dbReference type="PANTHER" id="PTHR45844:SF6">
    <property type="entry name" value="OS08G0477900 PROTEIN"/>
    <property type="match status" value="1"/>
</dbReference>
<dbReference type="PANTHER" id="PTHR45844">
    <property type="entry name" value="TRANSCRIPTION FACTOR BHLH30"/>
    <property type="match status" value="1"/>
</dbReference>
<evidence type="ECO:0000256" key="1">
    <source>
        <dbReference type="ARBA" id="ARBA00005510"/>
    </source>
</evidence>
<evidence type="ECO:0000256" key="2">
    <source>
        <dbReference type="ARBA" id="ARBA00023015"/>
    </source>
</evidence>
<feature type="domain" description="BHLH" evidence="6">
    <location>
        <begin position="14"/>
        <end position="63"/>
    </location>
</feature>
<dbReference type="Gramene" id="TraesMAC2D03G01264760.1">
    <property type="protein sequence ID" value="TraesMAC2D03G01264760.1"/>
    <property type="gene ID" value="TraesMAC2D03G01264760"/>
</dbReference>
<dbReference type="InterPro" id="IPR036638">
    <property type="entry name" value="HLH_DNA-bd_sf"/>
</dbReference>
<dbReference type="AlphaFoldDB" id="A0A3B6DKC1"/>
<dbReference type="Gramene" id="TraesLDM2D03G01267760.1">
    <property type="protein sequence ID" value="TraesLDM2D03G01267760.1"/>
    <property type="gene ID" value="TraesLDM2D03G01267760"/>
</dbReference>
<dbReference type="GO" id="GO:0003700">
    <property type="term" value="F:DNA-binding transcription factor activity"/>
    <property type="evidence" value="ECO:0007669"/>
    <property type="project" value="InterPro"/>
</dbReference>
<reference evidence="7" key="1">
    <citation type="submission" date="2018-08" db="EMBL/GenBank/DDBJ databases">
        <authorList>
            <person name="Rossello M."/>
        </authorList>
    </citation>
    <scope>NUCLEOTIDE SEQUENCE [LARGE SCALE GENOMIC DNA]</scope>
    <source>
        <strain evidence="7">cv. Chinese Spring</strain>
    </source>
</reference>
<dbReference type="OrthoDB" id="71302at2759"/>
<keyword evidence="3" id="KW-0238">DNA-binding</keyword>